<evidence type="ECO:0000256" key="5">
    <source>
        <dbReference type="RuleBase" id="RU362057"/>
    </source>
</evidence>
<dbReference type="Gene3D" id="3.40.50.2000">
    <property type="entry name" value="Glycogen Phosphorylase B"/>
    <property type="match status" value="2"/>
</dbReference>
<dbReference type="FunFam" id="3.40.50.2000:FF:000091">
    <property type="entry name" value="Glycosyltransferase"/>
    <property type="match status" value="1"/>
</dbReference>
<evidence type="ECO:0000256" key="4">
    <source>
        <dbReference type="RuleBase" id="RU003718"/>
    </source>
</evidence>
<proteinExistence type="evidence at transcript level"/>
<dbReference type="EMBL" id="KX421281">
    <property type="protein sequence ID" value="AQZ26785.1"/>
    <property type="molecule type" value="mRNA"/>
</dbReference>
<dbReference type="AlphaFoldDB" id="A0A1U9XQV3"/>
<reference evidence="6" key="1">
    <citation type="submission" date="2016-06" db="EMBL/GenBank/DDBJ databases">
        <authorList>
            <person name="Kjaerup R.B."/>
            <person name="Dalgaard T.S."/>
            <person name="Juul-Madsen H.R."/>
        </authorList>
    </citation>
    <scope>NUCLEOTIDE SEQUENCE</scope>
</reference>
<dbReference type="InterPro" id="IPR002213">
    <property type="entry name" value="UDP_glucos_trans"/>
</dbReference>
<accession>A0A1U9XQV3</accession>
<comment type="similarity">
    <text evidence="1 4">Belongs to the UDP-glycosyltransferase family.</text>
</comment>
<dbReference type="Pfam" id="PF00201">
    <property type="entry name" value="UDPGT"/>
    <property type="match status" value="1"/>
</dbReference>
<dbReference type="SUPFAM" id="SSF53756">
    <property type="entry name" value="UDP-Glycosyltransferase/glycogen phosphorylase"/>
    <property type="match status" value="1"/>
</dbReference>
<dbReference type="CDD" id="cd03784">
    <property type="entry name" value="GT1_Gtf-like"/>
    <property type="match status" value="1"/>
</dbReference>
<dbReference type="PANTHER" id="PTHR11926">
    <property type="entry name" value="GLUCOSYL/GLUCURONOSYL TRANSFERASES"/>
    <property type="match status" value="1"/>
</dbReference>
<keyword evidence="2 4" id="KW-0328">Glycosyltransferase</keyword>
<evidence type="ECO:0000256" key="1">
    <source>
        <dbReference type="ARBA" id="ARBA00009995"/>
    </source>
</evidence>
<dbReference type="PANTHER" id="PTHR11926:SF1560">
    <property type="entry name" value="UDP-GLYCOSYLTRANSFERASE 74E1-RELATED"/>
    <property type="match status" value="1"/>
</dbReference>
<dbReference type="PROSITE" id="PS00375">
    <property type="entry name" value="UDPGT"/>
    <property type="match status" value="1"/>
</dbReference>
<dbReference type="FunFam" id="3.40.50.2000:FF:000129">
    <property type="entry name" value="Glycosyltransferase"/>
    <property type="match status" value="1"/>
</dbReference>
<dbReference type="GO" id="GO:0080044">
    <property type="term" value="F:quercetin 7-O-glucosyltransferase activity"/>
    <property type="evidence" value="ECO:0007669"/>
    <property type="project" value="TreeGrafter"/>
</dbReference>
<dbReference type="EC" id="2.4.1.-" evidence="5"/>
<protein>
    <recommendedName>
        <fullName evidence="5">Glycosyltransferase</fullName>
        <ecNumber evidence="5">2.4.1.-</ecNumber>
    </recommendedName>
</protein>
<organism evidence="6">
    <name type="scientific">Paeonia delavayi</name>
    <name type="common">Delavay's tree peony</name>
    <dbReference type="NCBI Taxonomy" id="40707"/>
    <lineage>
        <taxon>Eukaryota</taxon>
        <taxon>Viridiplantae</taxon>
        <taxon>Streptophyta</taxon>
        <taxon>Embryophyta</taxon>
        <taxon>Tracheophyta</taxon>
        <taxon>Spermatophyta</taxon>
        <taxon>Magnoliopsida</taxon>
        <taxon>eudicotyledons</taxon>
        <taxon>Gunneridae</taxon>
        <taxon>Pentapetalae</taxon>
        <taxon>Saxifragales</taxon>
        <taxon>Paeoniaceae</taxon>
        <taxon>Paeonia</taxon>
    </lineage>
</organism>
<name>A0A1U9XQV3_9MAGN</name>
<dbReference type="InterPro" id="IPR035595">
    <property type="entry name" value="UDP_glycos_trans_CS"/>
</dbReference>
<evidence type="ECO:0000256" key="2">
    <source>
        <dbReference type="ARBA" id="ARBA00022676"/>
    </source>
</evidence>
<evidence type="ECO:0000256" key="3">
    <source>
        <dbReference type="ARBA" id="ARBA00022679"/>
    </source>
</evidence>
<evidence type="ECO:0000313" key="6">
    <source>
        <dbReference type="EMBL" id="AQZ26785.1"/>
    </source>
</evidence>
<sequence>MTSMTNEPHVAVLAFPFGTHAAPLLTIIRYLSKAAPNVHFSFFSTSESNTMIFSNSKNDAVKAYNVSDGVPDKYLFTGKHQESIELFMKAAPENFRKGMEAAVAETGRKVSCLVTDGFFWFAAEMAEEMGVPWVPFWTAGPNSLSTHVLTDFIRDKVGAGGIEGREDEPLTFIPGMSKLRLRDLPEGILVGNLNSIFSTMLHKMGQMLPQATAIFINSFEELDPTLTNDLNSKFKKFLNIGPFNLQSPLPPPSTPDANNCLSWLNDQNAESVAYISFGTAATPPPTEILAIAEALEASGVAFLWSLKDHSKVHLPKGFLDQTRASGMVVPWAPQLQILAHGAVGVFVTHCGWNSVLESIGGGVPMICRPFFGDQKLNACMVEDVWEIGVKIDGGLFAKNGLISSLDLVLSQEKGKKMRREIRGLKGLAEKAVGPQGSSTKNLKTLLSLVSRPKDIA</sequence>
<dbReference type="GO" id="GO:0080043">
    <property type="term" value="F:quercetin 3-O-glucosyltransferase activity"/>
    <property type="evidence" value="ECO:0007669"/>
    <property type="project" value="TreeGrafter"/>
</dbReference>
<keyword evidence="3 4" id="KW-0808">Transferase</keyword>
<dbReference type="SMR" id="A0A1U9XQV3"/>